<feature type="signal peptide" evidence="1">
    <location>
        <begin position="1"/>
        <end position="25"/>
    </location>
</feature>
<name>A0ABU6UXT7_9FABA</name>
<dbReference type="EMBL" id="JASCZI010124793">
    <property type="protein sequence ID" value="MED6166095.1"/>
    <property type="molecule type" value="Genomic_DNA"/>
</dbReference>
<sequence length="179" mass="20658">MMKPTPLVLLSLLLFLFLVVASVESRKDPGMVEGFQSILQLKSENKPKTHQECEEEKVITVEKEVILQDFETRPSVTSYNDELVGHHHQHHHHHHHEGDKLTLMKTKFEPRPSVTAYNNDNAHSKLLKNNEFEPRPSVTAYNNDNVDSMLKNSEFEPRPSVTAYNKEFEPIPSVTKYND</sequence>
<evidence type="ECO:0000313" key="2">
    <source>
        <dbReference type="EMBL" id="MED6166095.1"/>
    </source>
</evidence>
<comment type="caution">
    <text evidence="2">The sequence shown here is derived from an EMBL/GenBank/DDBJ whole genome shotgun (WGS) entry which is preliminary data.</text>
</comment>
<dbReference type="Pfam" id="PF10950">
    <property type="entry name" value="Organ_specific"/>
    <property type="match status" value="1"/>
</dbReference>
<gene>
    <name evidence="2" type="ORF">PIB30_105718</name>
</gene>
<keyword evidence="1" id="KW-0732">Signal</keyword>
<evidence type="ECO:0000313" key="3">
    <source>
        <dbReference type="Proteomes" id="UP001341840"/>
    </source>
</evidence>
<dbReference type="PANTHER" id="PTHR33731">
    <property type="entry name" value="PROTEIN, PUTATIVE-RELATED"/>
    <property type="match status" value="1"/>
</dbReference>
<dbReference type="PANTHER" id="PTHR33731:SF2">
    <property type="entry name" value="ORGAN-SPECIFIC PROTEIN S2-LIKE"/>
    <property type="match status" value="1"/>
</dbReference>
<dbReference type="Proteomes" id="UP001341840">
    <property type="component" value="Unassembled WGS sequence"/>
</dbReference>
<feature type="chain" id="PRO_5046434002" description="Organ-specific protein S2" evidence="1">
    <location>
        <begin position="26"/>
        <end position="179"/>
    </location>
</feature>
<accession>A0ABU6UXT7</accession>
<evidence type="ECO:0000256" key="1">
    <source>
        <dbReference type="SAM" id="SignalP"/>
    </source>
</evidence>
<organism evidence="2 3">
    <name type="scientific">Stylosanthes scabra</name>
    <dbReference type="NCBI Taxonomy" id="79078"/>
    <lineage>
        <taxon>Eukaryota</taxon>
        <taxon>Viridiplantae</taxon>
        <taxon>Streptophyta</taxon>
        <taxon>Embryophyta</taxon>
        <taxon>Tracheophyta</taxon>
        <taxon>Spermatophyta</taxon>
        <taxon>Magnoliopsida</taxon>
        <taxon>eudicotyledons</taxon>
        <taxon>Gunneridae</taxon>
        <taxon>Pentapetalae</taxon>
        <taxon>rosids</taxon>
        <taxon>fabids</taxon>
        <taxon>Fabales</taxon>
        <taxon>Fabaceae</taxon>
        <taxon>Papilionoideae</taxon>
        <taxon>50 kb inversion clade</taxon>
        <taxon>dalbergioids sensu lato</taxon>
        <taxon>Dalbergieae</taxon>
        <taxon>Pterocarpus clade</taxon>
        <taxon>Stylosanthes</taxon>
    </lineage>
</organism>
<proteinExistence type="predicted"/>
<keyword evidence="3" id="KW-1185">Reference proteome</keyword>
<reference evidence="2 3" key="1">
    <citation type="journal article" date="2023" name="Plants (Basel)">
        <title>Bridging the Gap: Combining Genomics and Transcriptomics Approaches to Understand Stylosanthes scabra, an Orphan Legume from the Brazilian Caatinga.</title>
        <authorList>
            <person name="Ferreira-Neto J.R.C."/>
            <person name="da Silva M.D."/>
            <person name="Binneck E."/>
            <person name="de Melo N.F."/>
            <person name="da Silva R.H."/>
            <person name="de Melo A.L.T.M."/>
            <person name="Pandolfi V."/>
            <person name="Bustamante F.O."/>
            <person name="Brasileiro-Vidal A.C."/>
            <person name="Benko-Iseppon A.M."/>
        </authorList>
    </citation>
    <scope>NUCLEOTIDE SEQUENCE [LARGE SCALE GENOMIC DNA]</scope>
    <source>
        <tissue evidence="2">Leaves</tissue>
    </source>
</reference>
<evidence type="ECO:0008006" key="4">
    <source>
        <dbReference type="Google" id="ProtNLM"/>
    </source>
</evidence>
<protein>
    <recommendedName>
        <fullName evidence="4">Organ-specific protein S2</fullName>
    </recommendedName>
</protein>
<dbReference type="InterPro" id="IPR024489">
    <property type="entry name" value="Organ_specific_prot"/>
</dbReference>